<gene>
    <name evidence="1" type="ORF">SAMN04488126_101355</name>
</gene>
<evidence type="ECO:0000313" key="2">
    <source>
        <dbReference type="Proteomes" id="UP000198823"/>
    </source>
</evidence>
<evidence type="ECO:0000313" key="1">
    <source>
        <dbReference type="EMBL" id="SDD86921.1"/>
    </source>
</evidence>
<dbReference type="OrthoDB" id="1952294at2"/>
<dbReference type="RefSeq" id="WP_092093839.1">
    <property type="nucleotide sequence ID" value="NZ_FNAR01000001.1"/>
</dbReference>
<proteinExistence type="predicted"/>
<dbReference type="AlphaFoldDB" id="A0A1G6Y9J5"/>
<protein>
    <submittedName>
        <fullName evidence="1">Uncharacterized protein</fullName>
    </submittedName>
</protein>
<sequence length="173" mass="19797">MLKIIDYNAVKLTNVEIDVYIPINIEFGTWNVSVEPTIYWRTGDFKKSLIEIGVGKDSGDIRSVTLTVCENVYWKDYGHQCLSDKKRIVGLPIIQTNQENDVTYQDNKGNLEVFLGERTVYIKFSENEVVSFIKNENVEFGIDHEHRICSVLLNGINEGEKSILDEALDIPHD</sequence>
<dbReference type="Proteomes" id="UP000198823">
    <property type="component" value="Unassembled WGS sequence"/>
</dbReference>
<organism evidence="1 2">
    <name type="scientific">Bhargavaea beijingensis</name>
    <dbReference type="NCBI Taxonomy" id="426756"/>
    <lineage>
        <taxon>Bacteria</taxon>
        <taxon>Bacillati</taxon>
        <taxon>Bacillota</taxon>
        <taxon>Bacilli</taxon>
        <taxon>Bacillales</taxon>
        <taxon>Caryophanaceae</taxon>
        <taxon>Bhargavaea</taxon>
    </lineage>
</organism>
<reference evidence="1 2" key="1">
    <citation type="submission" date="2016-10" db="EMBL/GenBank/DDBJ databases">
        <authorList>
            <person name="de Groot N.N."/>
        </authorList>
    </citation>
    <scope>NUCLEOTIDE SEQUENCE [LARGE SCALE GENOMIC DNA]</scope>
    <source>
        <strain evidence="1 2">CGMCC 1.6762</strain>
    </source>
</reference>
<accession>A0A1G6Y9J5</accession>
<dbReference type="STRING" id="426756.SAMN04488126_101355"/>
<dbReference type="EMBL" id="FNAR01000001">
    <property type="protein sequence ID" value="SDD86921.1"/>
    <property type="molecule type" value="Genomic_DNA"/>
</dbReference>
<name>A0A1G6Y9J5_9BACL</name>